<evidence type="ECO:0000256" key="5">
    <source>
        <dbReference type="ARBA" id="ARBA00023069"/>
    </source>
</evidence>
<reference evidence="9" key="1">
    <citation type="submission" date="2025-05" db="UniProtKB">
        <authorList>
            <consortium name="Ensembl"/>
        </authorList>
    </citation>
    <scope>IDENTIFICATION</scope>
</reference>
<dbReference type="Ensembl" id="ENSSSCT00060045367.1">
    <property type="protein sequence ID" value="ENSSSCP00060019431.1"/>
    <property type="gene ID" value="ENSSSCG00060033447.1"/>
</dbReference>
<dbReference type="PROSITE" id="PS50294">
    <property type="entry name" value="WD_REPEATS_REGION"/>
    <property type="match status" value="1"/>
</dbReference>
<evidence type="ECO:0000313" key="9">
    <source>
        <dbReference type="Ensembl" id="ENSSSCP00060019431.1"/>
    </source>
</evidence>
<evidence type="ECO:0000259" key="8">
    <source>
        <dbReference type="Pfam" id="PF24797"/>
    </source>
</evidence>
<dbReference type="SUPFAM" id="SSF50978">
    <property type="entry name" value="WD40 repeat-like"/>
    <property type="match status" value="1"/>
</dbReference>
<evidence type="ECO:0000313" key="10">
    <source>
        <dbReference type="Proteomes" id="UP000694723"/>
    </source>
</evidence>
<evidence type="ECO:0000256" key="1">
    <source>
        <dbReference type="ARBA" id="ARBA00004120"/>
    </source>
</evidence>
<evidence type="ECO:0000256" key="4">
    <source>
        <dbReference type="ARBA" id="ARBA00022737"/>
    </source>
</evidence>
<evidence type="ECO:0000256" key="7">
    <source>
        <dbReference type="PROSITE-ProRule" id="PRU00221"/>
    </source>
</evidence>
<keyword evidence="4" id="KW-0677">Repeat</keyword>
<dbReference type="SMART" id="SM00320">
    <property type="entry name" value="WD40"/>
    <property type="match status" value="3"/>
</dbReference>
<evidence type="ECO:0000256" key="2">
    <source>
        <dbReference type="ARBA" id="ARBA00022490"/>
    </source>
</evidence>
<dbReference type="PANTHER" id="PTHR12764:SF5">
    <property type="entry name" value="LD29485P"/>
    <property type="match status" value="1"/>
</dbReference>
<keyword evidence="2" id="KW-0963">Cytoplasm</keyword>
<feature type="domain" description="IFT121/TULP4 N-terminal" evidence="8">
    <location>
        <begin position="7"/>
        <end position="144"/>
    </location>
</feature>
<keyword evidence="5" id="KW-0969">Cilium</keyword>
<sequence>MAVVTFQISIPNNVKLKCISWNKDQGFIACGGEDGLLKVLKLETQTDDAKLRGLAAPSNLSMNQTLEGHSGSVQVVTWNEQYQKLTTSDQNGLIIVWMLCRGSWYEEMINNRNKSVVRSMSWNADGQKICIVYEDGAVIVGSVDDPVLVDTGMHVVSIQWNHTGSVLAVAGSQKASTQDKDANTVQFFTPFGEVNV</sequence>
<dbReference type="InterPro" id="IPR056159">
    <property type="entry name" value="Beta-prop_IFT121_TULP_N"/>
</dbReference>
<dbReference type="InterPro" id="IPR001680">
    <property type="entry name" value="WD40_rpt"/>
</dbReference>
<protein>
    <recommendedName>
        <fullName evidence="8">IFT121/TULP4 N-terminal domain-containing protein</fullName>
    </recommendedName>
</protein>
<dbReference type="Proteomes" id="UP000694725">
    <property type="component" value="Unplaced"/>
</dbReference>
<organism evidence="9 10">
    <name type="scientific">Sus scrofa</name>
    <name type="common">Pig</name>
    <dbReference type="NCBI Taxonomy" id="9823"/>
    <lineage>
        <taxon>Eukaryota</taxon>
        <taxon>Metazoa</taxon>
        <taxon>Chordata</taxon>
        <taxon>Craniata</taxon>
        <taxon>Vertebrata</taxon>
        <taxon>Euteleostomi</taxon>
        <taxon>Mammalia</taxon>
        <taxon>Eutheria</taxon>
        <taxon>Laurasiatheria</taxon>
        <taxon>Artiodactyla</taxon>
        <taxon>Suina</taxon>
        <taxon>Suidae</taxon>
        <taxon>Sus</taxon>
    </lineage>
</organism>
<evidence type="ECO:0000256" key="3">
    <source>
        <dbReference type="ARBA" id="ARBA00022574"/>
    </source>
</evidence>
<keyword evidence="6" id="KW-0966">Cell projection</keyword>
<dbReference type="GO" id="GO:0060271">
    <property type="term" value="P:cilium assembly"/>
    <property type="evidence" value="ECO:0007669"/>
    <property type="project" value="InterPro"/>
</dbReference>
<dbReference type="Ensembl" id="ENSSSCT00050030102.1">
    <property type="protein sequence ID" value="ENSSSCP00050012513.1"/>
    <property type="gene ID" value="ENSSSCG00050022330.1"/>
</dbReference>
<accession>A0A8D1V4X5</accession>
<dbReference type="Pfam" id="PF24797">
    <property type="entry name" value="Beta-prop_WDR35_TULP_N"/>
    <property type="match status" value="1"/>
</dbReference>
<dbReference type="PROSITE" id="PS50082">
    <property type="entry name" value="WD_REPEATS_2"/>
    <property type="match status" value="1"/>
</dbReference>
<dbReference type="Ensembl" id="ENSSSCT00065003998.1">
    <property type="protein sequence ID" value="ENSSSCP00065001570.1"/>
    <property type="gene ID" value="ENSSSCG00065003026.1"/>
</dbReference>
<keyword evidence="3 7" id="KW-0853">WD repeat</keyword>
<dbReference type="Proteomes" id="UP000694723">
    <property type="component" value="Unplaced"/>
</dbReference>
<feature type="repeat" description="WD" evidence="7">
    <location>
        <begin position="66"/>
        <end position="97"/>
    </location>
</feature>
<dbReference type="InterPro" id="IPR015943">
    <property type="entry name" value="WD40/YVTN_repeat-like_dom_sf"/>
</dbReference>
<dbReference type="InterPro" id="IPR039857">
    <property type="entry name" value="Ift122/121"/>
</dbReference>
<dbReference type="InterPro" id="IPR036322">
    <property type="entry name" value="WD40_repeat_dom_sf"/>
</dbReference>
<dbReference type="PANTHER" id="PTHR12764">
    <property type="entry name" value="WD REPEAT DOMAIN-RELATED"/>
    <property type="match status" value="1"/>
</dbReference>
<comment type="subcellular location">
    <subcellularLocation>
        <location evidence="1">Cytoplasm</location>
        <location evidence="1">Cytoskeleton</location>
        <location evidence="1">Cilium basal body</location>
    </subcellularLocation>
</comment>
<evidence type="ECO:0000256" key="6">
    <source>
        <dbReference type="ARBA" id="ARBA00023273"/>
    </source>
</evidence>
<dbReference type="Proteomes" id="UP000694571">
    <property type="component" value="Unplaced"/>
</dbReference>
<proteinExistence type="predicted"/>
<dbReference type="Gene3D" id="2.130.10.10">
    <property type="entry name" value="YVTN repeat-like/Quinoprotein amine dehydrogenase"/>
    <property type="match status" value="2"/>
</dbReference>
<dbReference type="AlphaFoldDB" id="A0A8D1V4X5"/>
<name>A0A8D1V4X5_PIG</name>